<dbReference type="GO" id="GO:0030313">
    <property type="term" value="C:cell envelope"/>
    <property type="evidence" value="ECO:0007669"/>
    <property type="project" value="UniProtKB-SubCell"/>
</dbReference>
<dbReference type="InterPro" id="IPR008929">
    <property type="entry name" value="Chondroitin_lyas"/>
</dbReference>
<evidence type="ECO:0000256" key="1">
    <source>
        <dbReference type="ARBA" id="ARBA00004196"/>
    </source>
</evidence>
<dbReference type="InterPro" id="IPR012480">
    <property type="entry name" value="Hepar_II_III_C"/>
</dbReference>
<dbReference type="GO" id="GO:0016829">
    <property type="term" value="F:lyase activity"/>
    <property type="evidence" value="ECO:0007669"/>
    <property type="project" value="InterPro"/>
</dbReference>
<proteinExistence type="predicted"/>
<dbReference type="Proteomes" id="UP000549617">
    <property type="component" value="Unassembled WGS sequence"/>
</dbReference>
<dbReference type="RefSeq" id="WP_184015048.1">
    <property type="nucleotide sequence ID" value="NZ_JACIJC010000001.1"/>
</dbReference>
<keyword evidence="4" id="KW-1185">Reference proteome</keyword>
<name>A0A7W9AF95_9SPHN</name>
<accession>A0A7W9AF95</accession>
<evidence type="ECO:0000313" key="4">
    <source>
        <dbReference type="Proteomes" id="UP000549617"/>
    </source>
</evidence>
<dbReference type="Gene3D" id="1.50.10.100">
    <property type="entry name" value="Chondroitin AC/alginate lyase"/>
    <property type="match status" value="1"/>
</dbReference>
<dbReference type="AlphaFoldDB" id="A0A7W9AF95"/>
<feature type="domain" description="Heparinase II/III-like C-terminal" evidence="2">
    <location>
        <begin position="327"/>
        <end position="571"/>
    </location>
</feature>
<gene>
    <name evidence="3" type="ORF">FHS49_000584</name>
</gene>
<organism evidence="3 4">
    <name type="scientific">Sphingobium boeckii</name>
    <dbReference type="NCBI Taxonomy" id="1082345"/>
    <lineage>
        <taxon>Bacteria</taxon>
        <taxon>Pseudomonadati</taxon>
        <taxon>Pseudomonadota</taxon>
        <taxon>Alphaproteobacteria</taxon>
        <taxon>Sphingomonadales</taxon>
        <taxon>Sphingomonadaceae</taxon>
        <taxon>Sphingobium</taxon>
    </lineage>
</organism>
<comment type="caution">
    <text evidence="3">The sequence shown here is derived from an EMBL/GenBank/DDBJ whole genome shotgun (WGS) entry which is preliminary data.</text>
</comment>
<comment type="subcellular location">
    <subcellularLocation>
        <location evidence="1">Cell envelope</location>
    </subcellularLocation>
</comment>
<dbReference type="Gene3D" id="2.70.98.70">
    <property type="match status" value="1"/>
</dbReference>
<evidence type="ECO:0000313" key="3">
    <source>
        <dbReference type="EMBL" id="MBB5684593.1"/>
    </source>
</evidence>
<protein>
    <submittedName>
        <fullName evidence="3">Putative heparinase superfamily protein</fullName>
    </submittedName>
</protein>
<dbReference type="EMBL" id="JACIJC010000001">
    <property type="protein sequence ID" value="MBB5684593.1"/>
    <property type="molecule type" value="Genomic_DNA"/>
</dbReference>
<evidence type="ECO:0000259" key="2">
    <source>
        <dbReference type="Pfam" id="PF07940"/>
    </source>
</evidence>
<dbReference type="Pfam" id="PF07940">
    <property type="entry name" value="Hepar_II_III_C"/>
    <property type="match status" value="1"/>
</dbReference>
<reference evidence="3 4" key="1">
    <citation type="submission" date="2020-08" db="EMBL/GenBank/DDBJ databases">
        <title>Genomic Encyclopedia of Type Strains, Phase IV (KMG-IV): sequencing the most valuable type-strain genomes for metagenomic binning, comparative biology and taxonomic classification.</title>
        <authorList>
            <person name="Goeker M."/>
        </authorList>
    </citation>
    <scope>NUCLEOTIDE SEQUENCE [LARGE SCALE GENOMIC DNA]</scope>
    <source>
        <strain evidence="3 4">DSM 25079</strain>
    </source>
</reference>
<sequence>MSIKSPLDAAADGIEQGKRLVRHGGDKGLSLAERLTASFHRLSWRSPLHAFRLKGRYPLKLLAVPDDPIPGDMRAGQALLDGHFLYRGETLALDTLDFRAFAPSPGMADYIHSFAWLRDLSTVATRQQGAPIAEAVMRKWIAAHAQQVSDLAWRPSLWGKRILFWTAHAPLILSNADLVYRSSVLNALARGARHLDRGADKAEQGVPRIAAWAGLTAAGLLIPSDTRQGEAESGLKRALQTGMSSDGGVICRSPSGQYEAVMLLAMLRNVYAARRQDMPDPVAAGIAMAVPALLAVTHGDGGLASWQGSAPIPPDRIEALVEATGIRTRPLRQARDWGYQRMVAGQSVVILDAAPPPVSRLNVGGCASTLAFEMSDGPHRLVVSCGGSRETSALVPPALAQGLRSTAAHSTLIIADSNSTALHPDGTLGKGVSEIELHRQELETGSRIEASHDGYVRRFGFTHRRTLALASSGREIRGEDMLLPAIGRRKAQDAALAVRFHLAPGVEASPTADGMGALLRIAQGPLWQFRCRGGTLSIEESLWVDAEGRPRPTLQLAVKGECAAGGTTIGWVLKRAS</sequence>